<protein>
    <submittedName>
        <fullName evidence="1">Transporter substrate-binding domain-containing protein</fullName>
    </submittedName>
</protein>
<comment type="caution">
    <text evidence="1">The sequence shown here is derived from an EMBL/GenBank/DDBJ whole genome shotgun (WGS) entry which is preliminary data.</text>
</comment>
<dbReference type="Proteomes" id="UP001236258">
    <property type="component" value="Unassembled WGS sequence"/>
</dbReference>
<evidence type="ECO:0000313" key="2">
    <source>
        <dbReference type="Proteomes" id="UP001236258"/>
    </source>
</evidence>
<reference evidence="1 2" key="1">
    <citation type="submission" date="2023-08" db="EMBL/GenBank/DDBJ databases">
        <authorList>
            <person name="Joshi A."/>
            <person name="Thite S."/>
        </authorList>
    </citation>
    <scope>NUCLEOTIDE SEQUENCE [LARGE SCALE GENOMIC DNA]</scope>
    <source>
        <strain evidence="1 2">1E1</strain>
    </source>
</reference>
<gene>
    <name evidence="1" type="ORF">Q3O59_10845</name>
</gene>
<dbReference type="Gene3D" id="3.40.190.10">
    <property type="entry name" value="Periplasmic binding protein-like II"/>
    <property type="match status" value="2"/>
</dbReference>
<dbReference type="SUPFAM" id="SSF53850">
    <property type="entry name" value="Periplasmic binding protein-like II"/>
    <property type="match status" value="1"/>
</dbReference>
<sequence>MRLVVISTLIFVITLFNPAFSKTLVRVGAYEFPPYIQLEHGLAKGFTVELIHQLNQLQQDYHFELVLTTPVRRHQDYQQGLFDTIFFEDPYWGWVQRSITIDNSPAFAKDDEVFIALRSKAHSEQWFDDLSNKTIAGILGYHYQIANFQTDPALLAEQYQMTLVSDHQASVELVLKGRTDTAIVTRSFLYQYLKQHPGSAEKLLISERIDQSYRHQLLLNPNHELSIETLYLWVRQLLEKEQMHLELQRFGLQLLPSE</sequence>
<name>A0ABT9GRC3_9GAMM</name>
<keyword evidence="2" id="KW-1185">Reference proteome</keyword>
<proteinExistence type="predicted"/>
<dbReference type="EMBL" id="JAUZVY010000004">
    <property type="protein sequence ID" value="MDP4529522.1"/>
    <property type="molecule type" value="Genomic_DNA"/>
</dbReference>
<accession>A0ABT9GRC3</accession>
<organism evidence="1 2">
    <name type="scientific">Alkalimonas delamerensis</name>
    <dbReference type="NCBI Taxonomy" id="265981"/>
    <lineage>
        <taxon>Bacteria</taxon>
        <taxon>Pseudomonadati</taxon>
        <taxon>Pseudomonadota</taxon>
        <taxon>Gammaproteobacteria</taxon>
        <taxon>Alkalimonas</taxon>
    </lineage>
</organism>
<dbReference type="RefSeq" id="WP_305945604.1">
    <property type="nucleotide sequence ID" value="NZ_JAUZVY010000004.1"/>
</dbReference>
<evidence type="ECO:0000313" key="1">
    <source>
        <dbReference type="EMBL" id="MDP4529522.1"/>
    </source>
</evidence>